<name>A0A0T5P5N8_9RHOB</name>
<dbReference type="Gene3D" id="2.60.40.1890">
    <property type="entry name" value="PCu(A)C copper chaperone"/>
    <property type="match status" value="1"/>
</dbReference>
<gene>
    <name evidence="3" type="ORF">RIdsm_04216</name>
    <name evidence="2" type="ORF">XM52_16915</name>
</gene>
<dbReference type="PANTHER" id="PTHR36302">
    <property type="entry name" value="BLR7088 PROTEIN"/>
    <property type="match status" value="1"/>
</dbReference>
<dbReference type="SUPFAM" id="SSF110087">
    <property type="entry name" value="DR1885-like metal-binding protein"/>
    <property type="match status" value="1"/>
</dbReference>
<feature type="signal peptide" evidence="1">
    <location>
        <begin position="1"/>
        <end position="19"/>
    </location>
</feature>
<evidence type="ECO:0008006" key="6">
    <source>
        <dbReference type="Google" id="ProtNLM"/>
    </source>
</evidence>
<evidence type="ECO:0000313" key="3">
    <source>
        <dbReference type="EMBL" id="QEW28386.1"/>
    </source>
</evidence>
<dbReference type="Proteomes" id="UP000325785">
    <property type="component" value="Chromosome"/>
</dbReference>
<dbReference type="RefSeq" id="WP_057817667.1">
    <property type="nucleotide sequence ID" value="NZ_CP031598.1"/>
</dbReference>
<reference evidence="3 5" key="2">
    <citation type="submission" date="2018-08" db="EMBL/GenBank/DDBJ databases">
        <title>Genetic Globetrotter - A new plasmid hitch-hiking vast phylogenetic and geographic distances.</title>
        <authorList>
            <person name="Vollmers J."/>
            <person name="Petersen J."/>
        </authorList>
    </citation>
    <scope>NUCLEOTIDE SEQUENCE [LARGE SCALE GENOMIC DNA]</scope>
    <source>
        <strain evidence="3 5">DSM 26383</strain>
    </source>
</reference>
<dbReference type="InterPro" id="IPR007410">
    <property type="entry name" value="LpqE-like"/>
</dbReference>
<feature type="chain" id="PRO_5010437361" description="Copper chaperone PCu(A)C" evidence="1">
    <location>
        <begin position="20"/>
        <end position="154"/>
    </location>
</feature>
<accession>A0A0T5P5N8</accession>
<dbReference type="KEGG" id="rid:RIdsm_04216"/>
<dbReference type="STRING" id="540747.SAMN04488031_105170"/>
<dbReference type="InterPro" id="IPR058248">
    <property type="entry name" value="Lxx211020-like"/>
</dbReference>
<proteinExistence type="predicted"/>
<keyword evidence="1" id="KW-0732">Signal</keyword>
<dbReference type="EMBL" id="CP031598">
    <property type="protein sequence ID" value="QEW28386.1"/>
    <property type="molecule type" value="Genomic_DNA"/>
</dbReference>
<evidence type="ECO:0000313" key="5">
    <source>
        <dbReference type="Proteomes" id="UP000325785"/>
    </source>
</evidence>
<dbReference type="Proteomes" id="UP000051401">
    <property type="component" value="Unassembled WGS sequence"/>
</dbReference>
<keyword evidence="4" id="KW-1185">Reference proteome</keyword>
<evidence type="ECO:0000256" key="1">
    <source>
        <dbReference type="SAM" id="SignalP"/>
    </source>
</evidence>
<protein>
    <recommendedName>
        <fullName evidence="6">Copper chaperone PCu(A)C</fullName>
    </recommendedName>
</protein>
<evidence type="ECO:0000313" key="4">
    <source>
        <dbReference type="Proteomes" id="UP000051401"/>
    </source>
</evidence>
<dbReference type="PANTHER" id="PTHR36302:SF1">
    <property type="entry name" value="COPPER CHAPERONE PCU(A)C"/>
    <property type="match status" value="1"/>
</dbReference>
<sequence length="154" mass="16582">MKSLLAAALALTLPTFAAAHDYTLGDLQIIHPRVFATAATAKSGGGYVTIANDGETDDALIDVRGDFPKVEVHESYEEDGIARMRHIEKLDLPAGNVVELAPGGYHVMFMGLSDPFEVGEEIPLTLVFEKAGEIDIVFMVEERTGDDAHGTHSE</sequence>
<reference evidence="2 4" key="1">
    <citation type="submission" date="2015-04" db="EMBL/GenBank/DDBJ databases">
        <title>The draft genome sequence of Roseovarius indicus B108T.</title>
        <authorList>
            <person name="Li G."/>
            <person name="Lai Q."/>
            <person name="Shao Z."/>
            <person name="Yan P."/>
        </authorList>
    </citation>
    <scope>NUCLEOTIDE SEQUENCE [LARGE SCALE GENOMIC DNA]</scope>
    <source>
        <strain evidence="2 4">B108</strain>
    </source>
</reference>
<dbReference type="AlphaFoldDB" id="A0A0T5P5N8"/>
<dbReference type="EMBL" id="LAXI01000012">
    <property type="protein sequence ID" value="KRS16585.1"/>
    <property type="molecule type" value="Genomic_DNA"/>
</dbReference>
<dbReference type="PATRIC" id="fig|540747.5.peg.1116"/>
<evidence type="ECO:0000313" key="2">
    <source>
        <dbReference type="EMBL" id="KRS16585.1"/>
    </source>
</evidence>
<dbReference type="InterPro" id="IPR036182">
    <property type="entry name" value="PCuAC_sf"/>
</dbReference>
<dbReference type="OrthoDB" id="9796962at2"/>
<dbReference type="Pfam" id="PF04314">
    <property type="entry name" value="PCuAC"/>
    <property type="match status" value="1"/>
</dbReference>
<organism evidence="2 4">
    <name type="scientific">Roseovarius indicus</name>
    <dbReference type="NCBI Taxonomy" id="540747"/>
    <lineage>
        <taxon>Bacteria</taxon>
        <taxon>Pseudomonadati</taxon>
        <taxon>Pseudomonadota</taxon>
        <taxon>Alphaproteobacteria</taxon>
        <taxon>Rhodobacterales</taxon>
        <taxon>Roseobacteraceae</taxon>
        <taxon>Roseovarius</taxon>
    </lineage>
</organism>